<evidence type="ECO:0000256" key="1">
    <source>
        <dbReference type="SAM" id="SignalP"/>
    </source>
</evidence>
<dbReference type="EMBL" id="FNDZ01000003">
    <property type="protein sequence ID" value="SDI59835.1"/>
    <property type="molecule type" value="Genomic_DNA"/>
</dbReference>
<accession>A0A1G8LW24</accession>
<dbReference type="GO" id="GO:0043190">
    <property type="term" value="C:ATP-binding cassette (ABC) transporter complex"/>
    <property type="evidence" value="ECO:0007669"/>
    <property type="project" value="InterPro"/>
</dbReference>
<dbReference type="Proteomes" id="UP000183255">
    <property type="component" value="Unassembled WGS sequence"/>
</dbReference>
<proteinExistence type="predicted"/>
<dbReference type="RefSeq" id="WP_031575108.1">
    <property type="nucleotide sequence ID" value="NZ_FNDZ01000003.1"/>
</dbReference>
<evidence type="ECO:0000313" key="4">
    <source>
        <dbReference type="Proteomes" id="UP000183255"/>
    </source>
</evidence>
<organism evidence="3 4">
    <name type="scientific">Proteiniclasticum ruminis</name>
    <dbReference type="NCBI Taxonomy" id="398199"/>
    <lineage>
        <taxon>Bacteria</taxon>
        <taxon>Bacillati</taxon>
        <taxon>Bacillota</taxon>
        <taxon>Clostridia</taxon>
        <taxon>Eubacteriales</taxon>
        <taxon>Clostridiaceae</taxon>
        <taxon>Proteiniclasticum</taxon>
    </lineage>
</organism>
<feature type="domain" description="ABC-type glycine betaine transport system substrate-binding" evidence="2">
    <location>
        <begin position="36"/>
        <end position="310"/>
    </location>
</feature>
<evidence type="ECO:0000259" key="2">
    <source>
        <dbReference type="Pfam" id="PF04069"/>
    </source>
</evidence>
<protein>
    <submittedName>
        <fullName evidence="3">Osmoprotectant transport system substrate-binding protein</fullName>
    </submittedName>
</protein>
<name>A0A1G8LW24_9CLOT</name>
<dbReference type="Gene3D" id="3.40.190.10">
    <property type="entry name" value="Periplasmic binding protein-like II"/>
    <property type="match status" value="1"/>
</dbReference>
<dbReference type="PROSITE" id="PS51257">
    <property type="entry name" value="PROKAR_LIPOPROTEIN"/>
    <property type="match status" value="1"/>
</dbReference>
<dbReference type="GO" id="GO:0022857">
    <property type="term" value="F:transmembrane transporter activity"/>
    <property type="evidence" value="ECO:0007669"/>
    <property type="project" value="InterPro"/>
</dbReference>
<feature type="chain" id="PRO_5038880898" evidence="1">
    <location>
        <begin position="23"/>
        <end position="315"/>
    </location>
</feature>
<dbReference type="AlphaFoldDB" id="A0A1G8LW24"/>
<evidence type="ECO:0000313" key="3">
    <source>
        <dbReference type="EMBL" id="SDI59835.1"/>
    </source>
</evidence>
<dbReference type="Pfam" id="PF04069">
    <property type="entry name" value="OpuAC"/>
    <property type="match status" value="1"/>
</dbReference>
<sequence length="315" mass="34278">MRKKIGLLLSLTLALGILSACGSKESGEEVKNPEDAITLGSFVDTEGGILGNMLLLALENNGYLIEDKVQFGTPDVHRNALLQGELDLGIDYTGNGQFYSEGIDPSVWVDAVKGYEAIKAYDEEENSLIWMTPAKANNTEALAVKEDFAEENGIATMEDFARYVNEGGEVKLITSQLFAEKEQGLLGLEKAYGFKLQPNQLILLPHGNTAETLKALASGTDGVNVALAYATDGSLVDLALKIIEDPKSIPPVYEPSAIIRKEVLDKYPEVKEIVEEVFALLTKENLQEMNKAVIVDGKSPKDVAKEFLTENKLLP</sequence>
<gene>
    <name evidence="3" type="ORF">SAMN05421804_103201</name>
</gene>
<dbReference type="SUPFAM" id="SSF53850">
    <property type="entry name" value="Periplasmic binding protein-like II"/>
    <property type="match status" value="1"/>
</dbReference>
<feature type="signal peptide" evidence="1">
    <location>
        <begin position="1"/>
        <end position="22"/>
    </location>
</feature>
<dbReference type="InterPro" id="IPR007210">
    <property type="entry name" value="ABC_Gly_betaine_transp_sub-bd"/>
</dbReference>
<dbReference type="Gene3D" id="3.40.190.120">
    <property type="entry name" value="Osmoprotection protein (prox), domain 2"/>
    <property type="match status" value="1"/>
</dbReference>
<keyword evidence="1" id="KW-0732">Signal</keyword>
<reference evidence="3 4" key="1">
    <citation type="submission" date="2016-10" db="EMBL/GenBank/DDBJ databases">
        <authorList>
            <person name="de Groot N.N."/>
        </authorList>
    </citation>
    <scope>NUCLEOTIDE SEQUENCE [LARGE SCALE GENOMIC DNA]</scope>
    <source>
        <strain evidence="3 4">CGMCC 1.5058</strain>
    </source>
</reference>